<feature type="transmembrane region" description="Helical" evidence="5">
    <location>
        <begin position="209"/>
        <end position="229"/>
    </location>
</feature>
<dbReference type="InterPro" id="IPR013057">
    <property type="entry name" value="AA_transpt_TM"/>
</dbReference>
<feature type="transmembrane region" description="Helical" evidence="5">
    <location>
        <begin position="287"/>
        <end position="306"/>
    </location>
</feature>
<comment type="subcellular location">
    <subcellularLocation>
        <location evidence="1">Membrane</location>
        <topology evidence="1">Multi-pass membrane protein</topology>
    </subcellularLocation>
</comment>
<feature type="transmembrane region" description="Helical" evidence="5">
    <location>
        <begin position="21"/>
        <end position="44"/>
    </location>
</feature>
<name>A0AAE0RSL0_9BIVA</name>
<keyword evidence="2 5" id="KW-0812">Transmembrane</keyword>
<dbReference type="Gene3D" id="1.20.1740.10">
    <property type="entry name" value="Amino acid/polyamine transporter I"/>
    <property type="match status" value="1"/>
</dbReference>
<dbReference type="GO" id="GO:0015179">
    <property type="term" value="F:L-amino acid transmembrane transporter activity"/>
    <property type="evidence" value="ECO:0007669"/>
    <property type="project" value="TreeGrafter"/>
</dbReference>
<feature type="transmembrane region" description="Helical" evidence="5">
    <location>
        <begin position="327"/>
        <end position="344"/>
    </location>
</feature>
<evidence type="ECO:0000256" key="2">
    <source>
        <dbReference type="ARBA" id="ARBA00022692"/>
    </source>
</evidence>
<sequence>MEDTDRILENVAAFQRENVHGLTIWTCAVFIVGEIAGSGVLALPKAIDNTGWIGILLVIGCCFLSAYTGDILGRSWGIVRERYERYRTRHVRYPYPAMGEITYGKFGRLLVSFSINFTLFGVACVFLLIASENIQSLLSDAGVNISFCYWSIIIAGVLTPLTWLGTPSDFWFVAVGATCATAVACVILLANMIKDKPNYPTTEHSNPDFLSFFTAFGVICFAFGGHPAFPTFQTDMRNQKHFGRAVLLGYLIVLAMYLPVSLGGYFVYGQLVKDNVLDAVSNGYLKYIVQILITIHLLLGFIIVINPFCQELEHLVKIPETFTYKRMISRTLMVICVLFVAETVPHFGAILSLVGGSTTTLLAYVCPSLFYLKLCKMRPTEPGENWELIEVPLHVKVLNYEIILLGICAGAASTVSAINSLVSSNFSTPCYIDINRAA</sequence>
<evidence type="ECO:0000256" key="5">
    <source>
        <dbReference type="SAM" id="Phobius"/>
    </source>
</evidence>
<evidence type="ECO:0000256" key="4">
    <source>
        <dbReference type="ARBA" id="ARBA00023136"/>
    </source>
</evidence>
<feature type="transmembrane region" description="Helical" evidence="5">
    <location>
        <begin position="109"/>
        <end position="129"/>
    </location>
</feature>
<dbReference type="Pfam" id="PF01490">
    <property type="entry name" value="Aa_trans"/>
    <property type="match status" value="1"/>
</dbReference>
<reference evidence="7" key="1">
    <citation type="journal article" date="2021" name="Genome Biol. Evol.">
        <title>A High-Quality Reference Genome for a Parasitic Bivalve with Doubly Uniparental Inheritance (Bivalvia: Unionida).</title>
        <authorList>
            <person name="Smith C.H."/>
        </authorList>
    </citation>
    <scope>NUCLEOTIDE SEQUENCE</scope>
    <source>
        <strain evidence="7">CHS0354</strain>
    </source>
</reference>
<accession>A0AAE0RSL0</accession>
<dbReference type="AlphaFoldDB" id="A0AAE0RSL0"/>
<feature type="transmembrane region" description="Helical" evidence="5">
    <location>
        <begin position="141"/>
        <end position="163"/>
    </location>
</feature>
<evidence type="ECO:0000313" key="7">
    <source>
        <dbReference type="EMBL" id="KAK3578872.1"/>
    </source>
</evidence>
<reference evidence="7" key="2">
    <citation type="journal article" date="2021" name="Genome Biol. Evol.">
        <title>Developing a high-quality reference genome for a parasitic bivalve with doubly uniparental inheritance (Bivalvia: Unionida).</title>
        <authorList>
            <person name="Smith C.H."/>
        </authorList>
    </citation>
    <scope>NUCLEOTIDE SEQUENCE</scope>
    <source>
        <strain evidence="7">CHS0354</strain>
        <tissue evidence="7">Mantle</tissue>
    </source>
</reference>
<evidence type="ECO:0000256" key="3">
    <source>
        <dbReference type="ARBA" id="ARBA00022989"/>
    </source>
</evidence>
<evidence type="ECO:0000256" key="1">
    <source>
        <dbReference type="ARBA" id="ARBA00004141"/>
    </source>
</evidence>
<comment type="caution">
    <text evidence="7">The sequence shown here is derived from an EMBL/GenBank/DDBJ whole genome shotgun (WGS) entry which is preliminary data.</text>
</comment>
<keyword evidence="4 5" id="KW-0472">Membrane</keyword>
<keyword evidence="3 5" id="KW-1133">Transmembrane helix</keyword>
<evidence type="ECO:0000313" key="8">
    <source>
        <dbReference type="Proteomes" id="UP001195483"/>
    </source>
</evidence>
<dbReference type="FunFam" id="1.20.1740.10:FF:000052">
    <property type="entry name" value="Lysine histidine transporter-like 3"/>
    <property type="match status" value="1"/>
</dbReference>
<keyword evidence="8" id="KW-1185">Reference proteome</keyword>
<dbReference type="PANTHER" id="PTHR22950">
    <property type="entry name" value="AMINO ACID TRANSPORTER"/>
    <property type="match status" value="1"/>
</dbReference>
<dbReference type="EMBL" id="JAEAOA010000640">
    <property type="protein sequence ID" value="KAK3578872.1"/>
    <property type="molecule type" value="Genomic_DNA"/>
</dbReference>
<feature type="transmembrane region" description="Helical" evidence="5">
    <location>
        <begin position="170"/>
        <end position="189"/>
    </location>
</feature>
<evidence type="ECO:0000259" key="6">
    <source>
        <dbReference type="Pfam" id="PF01490"/>
    </source>
</evidence>
<organism evidence="7 8">
    <name type="scientific">Potamilus streckersoni</name>
    <dbReference type="NCBI Taxonomy" id="2493646"/>
    <lineage>
        <taxon>Eukaryota</taxon>
        <taxon>Metazoa</taxon>
        <taxon>Spiralia</taxon>
        <taxon>Lophotrochozoa</taxon>
        <taxon>Mollusca</taxon>
        <taxon>Bivalvia</taxon>
        <taxon>Autobranchia</taxon>
        <taxon>Heteroconchia</taxon>
        <taxon>Palaeoheterodonta</taxon>
        <taxon>Unionida</taxon>
        <taxon>Unionoidea</taxon>
        <taxon>Unionidae</taxon>
        <taxon>Ambleminae</taxon>
        <taxon>Lampsilini</taxon>
        <taxon>Potamilus</taxon>
    </lineage>
</organism>
<proteinExistence type="predicted"/>
<reference evidence="7" key="3">
    <citation type="submission" date="2023-05" db="EMBL/GenBank/DDBJ databases">
        <authorList>
            <person name="Smith C.H."/>
        </authorList>
    </citation>
    <scope>NUCLEOTIDE SEQUENCE</scope>
    <source>
        <strain evidence="7">CHS0354</strain>
        <tissue evidence="7">Mantle</tissue>
    </source>
</reference>
<dbReference type="GO" id="GO:0005774">
    <property type="term" value="C:vacuolar membrane"/>
    <property type="evidence" value="ECO:0007669"/>
    <property type="project" value="TreeGrafter"/>
</dbReference>
<gene>
    <name evidence="7" type="ORF">CHS0354_010233</name>
</gene>
<feature type="domain" description="Amino acid transporter transmembrane" evidence="6">
    <location>
        <begin position="21"/>
        <end position="383"/>
    </location>
</feature>
<dbReference type="PANTHER" id="PTHR22950:SF703">
    <property type="entry name" value="AMINO ACID TRANSPORTER TRANSMEMBRANE DOMAIN-CONTAINING PROTEIN"/>
    <property type="match status" value="1"/>
</dbReference>
<feature type="transmembrane region" description="Helical" evidence="5">
    <location>
        <begin position="241"/>
        <end position="267"/>
    </location>
</feature>
<feature type="transmembrane region" description="Helical" evidence="5">
    <location>
        <begin position="50"/>
        <end position="72"/>
    </location>
</feature>
<dbReference type="Proteomes" id="UP001195483">
    <property type="component" value="Unassembled WGS sequence"/>
</dbReference>
<protein>
    <recommendedName>
        <fullName evidence="6">Amino acid transporter transmembrane domain-containing protein</fullName>
    </recommendedName>
</protein>